<feature type="region of interest" description="Disordered" evidence="1">
    <location>
        <begin position="164"/>
        <end position="188"/>
    </location>
</feature>
<evidence type="ECO:0000313" key="4">
    <source>
        <dbReference type="Proteomes" id="UP000243975"/>
    </source>
</evidence>
<organism evidence="3 4">
    <name type="scientific">Cynara cardunculus var. scolymus</name>
    <name type="common">Globe artichoke</name>
    <name type="synonym">Cynara scolymus</name>
    <dbReference type="NCBI Taxonomy" id="59895"/>
    <lineage>
        <taxon>Eukaryota</taxon>
        <taxon>Viridiplantae</taxon>
        <taxon>Streptophyta</taxon>
        <taxon>Embryophyta</taxon>
        <taxon>Tracheophyta</taxon>
        <taxon>Spermatophyta</taxon>
        <taxon>Magnoliopsida</taxon>
        <taxon>eudicotyledons</taxon>
        <taxon>Gunneridae</taxon>
        <taxon>Pentapetalae</taxon>
        <taxon>asterids</taxon>
        <taxon>campanulids</taxon>
        <taxon>Asterales</taxon>
        <taxon>Asteraceae</taxon>
        <taxon>Carduoideae</taxon>
        <taxon>Cardueae</taxon>
        <taxon>Carduinae</taxon>
        <taxon>Cynara</taxon>
    </lineage>
</organism>
<proteinExistence type="predicted"/>
<feature type="compositionally biased region" description="Basic and acidic residues" evidence="1">
    <location>
        <begin position="177"/>
        <end position="188"/>
    </location>
</feature>
<dbReference type="Gene3D" id="3.30.2230.10">
    <property type="entry name" value="DUSP-like"/>
    <property type="match status" value="1"/>
</dbReference>
<dbReference type="Gramene" id="KVH95216">
    <property type="protein sequence ID" value="KVH95216"/>
    <property type="gene ID" value="Ccrd_002669"/>
</dbReference>
<dbReference type="EMBL" id="LEKV01004395">
    <property type="protein sequence ID" value="KVH95216.1"/>
    <property type="molecule type" value="Genomic_DNA"/>
</dbReference>
<evidence type="ECO:0000313" key="3">
    <source>
        <dbReference type="EMBL" id="KVH95216.1"/>
    </source>
</evidence>
<name>A0A118JWG3_CYNCS</name>
<dbReference type="GO" id="GO:0004843">
    <property type="term" value="F:cysteine-type deubiquitinase activity"/>
    <property type="evidence" value="ECO:0007669"/>
    <property type="project" value="InterPro"/>
</dbReference>
<comment type="caution">
    <text evidence="3">The sequence shown here is derived from an EMBL/GenBank/DDBJ whole genome shotgun (WGS) entry which is preliminary data.</text>
</comment>
<sequence>MTIPDSGSLMDNESLCLPCTPEEERRIVKELTEKAESCLKEGNLYYVVSIRWFTKWQKYVGEEISAYQFKELSTDKQAPPVTKASERPGPIDNTDIITNEGDRDKSDLQISRLLLEGSDYVLVPQGVWEKLHGWYKGGPALPRKMIALGIQGAYTVECHNSVDTGSGKKGAIPCPDQRGREDQRGILL</sequence>
<dbReference type="STRING" id="59895.A0A118JWG3"/>
<dbReference type="OMA" id="TVECHNS"/>
<dbReference type="SUPFAM" id="SSF143791">
    <property type="entry name" value="DUSP-like"/>
    <property type="match status" value="1"/>
</dbReference>
<evidence type="ECO:0000259" key="2">
    <source>
        <dbReference type="PROSITE" id="PS51283"/>
    </source>
</evidence>
<feature type="domain" description="DUSP" evidence="2">
    <location>
        <begin position="19"/>
        <end position="146"/>
    </location>
</feature>
<reference evidence="3 4" key="1">
    <citation type="journal article" date="2016" name="Sci. Rep.">
        <title>The genome sequence of the outbreeding globe artichoke constructed de novo incorporating a phase-aware low-pass sequencing strategy of F1 progeny.</title>
        <authorList>
            <person name="Scaglione D."/>
            <person name="Reyes-Chin-Wo S."/>
            <person name="Acquadro A."/>
            <person name="Froenicke L."/>
            <person name="Portis E."/>
            <person name="Beitel C."/>
            <person name="Tirone M."/>
            <person name="Mauro R."/>
            <person name="Lo Monaco A."/>
            <person name="Mauromicale G."/>
            <person name="Faccioli P."/>
            <person name="Cattivelli L."/>
            <person name="Rieseberg L."/>
            <person name="Michelmore R."/>
            <person name="Lanteri S."/>
        </authorList>
    </citation>
    <scope>NUCLEOTIDE SEQUENCE [LARGE SCALE GENOMIC DNA]</scope>
    <source>
        <strain evidence="3">2C</strain>
    </source>
</reference>
<gene>
    <name evidence="3" type="ORF">Ccrd_002669</name>
</gene>
<keyword evidence="4" id="KW-1185">Reference proteome</keyword>
<dbReference type="InterPro" id="IPR035927">
    <property type="entry name" value="DUSP-like_sf"/>
</dbReference>
<accession>A0A118JWG3</accession>
<dbReference type="SMART" id="SM00695">
    <property type="entry name" value="DUSP"/>
    <property type="match status" value="1"/>
</dbReference>
<dbReference type="Proteomes" id="UP000243975">
    <property type="component" value="Unassembled WGS sequence"/>
</dbReference>
<protein>
    <submittedName>
        <fullName evidence="3">Peptidase C19, ubiquitin-specific peptidase, DUSP domain-containing protein</fullName>
    </submittedName>
</protein>
<dbReference type="AlphaFoldDB" id="A0A118JWG3"/>
<feature type="region of interest" description="Disordered" evidence="1">
    <location>
        <begin position="75"/>
        <end position="102"/>
    </location>
</feature>
<dbReference type="PROSITE" id="PS51283">
    <property type="entry name" value="DUSP"/>
    <property type="match status" value="1"/>
</dbReference>
<evidence type="ECO:0000256" key="1">
    <source>
        <dbReference type="SAM" id="MobiDB-lite"/>
    </source>
</evidence>
<dbReference type="InterPro" id="IPR006615">
    <property type="entry name" value="Pept_C19_DUSP"/>
</dbReference>
<dbReference type="Pfam" id="PF06337">
    <property type="entry name" value="DUSP"/>
    <property type="match status" value="1"/>
</dbReference>